<keyword evidence="4" id="KW-1278">Translocase</keyword>
<dbReference type="PANTHER" id="PTHR42794">
    <property type="entry name" value="HEMIN IMPORT ATP-BINDING PROTEIN HMUV"/>
    <property type="match status" value="1"/>
</dbReference>
<dbReference type="InterPro" id="IPR003439">
    <property type="entry name" value="ABC_transporter-like_ATP-bd"/>
</dbReference>
<dbReference type="PANTHER" id="PTHR42794:SF1">
    <property type="entry name" value="HEMIN IMPORT ATP-BINDING PROTEIN HMUV"/>
    <property type="match status" value="1"/>
</dbReference>
<dbReference type="SMART" id="SM00382">
    <property type="entry name" value="AAA"/>
    <property type="match status" value="1"/>
</dbReference>
<keyword evidence="8" id="KW-1185">Reference proteome</keyword>
<dbReference type="PROSITE" id="PS00211">
    <property type="entry name" value="ABC_TRANSPORTER_1"/>
    <property type="match status" value="1"/>
</dbReference>
<dbReference type="RefSeq" id="WP_228849398.1">
    <property type="nucleotide sequence ID" value="NZ_JADCKQ010000010.1"/>
</dbReference>
<evidence type="ECO:0000256" key="2">
    <source>
        <dbReference type="ARBA" id="ARBA00022741"/>
    </source>
</evidence>
<gene>
    <name evidence="7" type="ORF">H1D41_13480</name>
</gene>
<keyword evidence="2" id="KW-0547">Nucleotide-binding</keyword>
<comment type="caution">
    <text evidence="7">The sequence shown here is derived from an EMBL/GenBank/DDBJ whole genome shotgun (WGS) entry which is preliminary data.</text>
</comment>
<proteinExistence type="predicted"/>
<keyword evidence="3 7" id="KW-0067">ATP-binding</keyword>
<evidence type="ECO:0000256" key="5">
    <source>
        <dbReference type="ARBA" id="ARBA00037066"/>
    </source>
</evidence>
<dbReference type="NCBIfam" id="NF010068">
    <property type="entry name" value="PRK13548.1"/>
    <property type="match status" value="1"/>
</dbReference>
<dbReference type="PROSITE" id="PS50893">
    <property type="entry name" value="ABC_TRANSPORTER_2"/>
    <property type="match status" value="1"/>
</dbReference>
<organism evidence="7 8">
    <name type="scientific">Halocynthiibacter styelae</name>
    <dbReference type="NCBI Taxonomy" id="2761955"/>
    <lineage>
        <taxon>Bacteria</taxon>
        <taxon>Pseudomonadati</taxon>
        <taxon>Pseudomonadota</taxon>
        <taxon>Alphaproteobacteria</taxon>
        <taxon>Rhodobacterales</taxon>
        <taxon>Paracoccaceae</taxon>
        <taxon>Halocynthiibacter</taxon>
    </lineage>
</organism>
<dbReference type="GO" id="GO:0016887">
    <property type="term" value="F:ATP hydrolysis activity"/>
    <property type="evidence" value="ECO:0007669"/>
    <property type="project" value="InterPro"/>
</dbReference>
<dbReference type="InterPro" id="IPR027417">
    <property type="entry name" value="P-loop_NTPase"/>
</dbReference>
<dbReference type="InterPro" id="IPR003593">
    <property type="entry name" value="AAA+_ATPase"/>
</dbReference>
<evidence type="ECO:0000256" key="1">
    <source>
        <dbReference type="ARBA" id="ARBA00022448"/>
    </source>
</evidence>
<evidence type="ECO:0000259" key="6">
    <source>
        <dbReference type="PROSITE" id="PS50893"/>
    </source>
</evidence>
<accession>A0A8J7LQ61</accession>
<comment type="function">
    <text evidence="5">Part of the ABC transporter complex HmuTUV involved in hemin import. Responsible for energy coupling to the transport system.</text>
</comment>
<evidence type="ECO:0000256" key="3">
    <source>
        <dbReference type="ARBA" id="ARBA00022840"/>
    </source>
</evidence>
<name>A0A8J7LQ61_9RHOB</name>
<dbReference type="CDD" id="cd03214">
    <property type="entry name" value="ABC_Iron-Siderophores_B12_Hemin"/>
    <property type="match status" value="1"/>
</dbReference>
<sequence length="265" mass="28776">MLNAKSIALSIGKKQILHGVKLQAAPGQFTTIIGPNGCGKTTLLRALTGDLPYQGSVMLNERDLQQIPVTEQAALRGVLAQSTPLAFPFTVIEVVRMGLMAGTAAASPSLRKTLPFDALRRVDLTGYENRFYQELSGGEQQRVQLARVLCQMWQGTQDGAPRWLFLDEPVSSLDIAHQRDVMKIARDFADQGGGVIAVMHDLNLTAAWADHIVLMRAGEVVASGTVQQVYTSENLSRAYGCHIDMSRPPQQGLPFLHPASVGICQ</sequence>
<dbReference type="AlphaFoldDB" id="A0A8J7LQ61"/>
<evidence type="ECO:0000313" key="7">
    <source>
        <dbReference type="EMBL" id="MBI1494651.1"/>
    </source>
</evidence>
<keyword evidence="1" id="KW-0813">Transport</keyword>
<dbReference type="Proteomes" id="UP000640583">
    <property type="component" value="Unassembled WGS sequence"/>
</dbReference>
<feature type="domain" description="ABC transporter" evidence="6">
    <location>
        <begin position="2"/>
        <end position="242"/>
    </location>
</feature>
<dbReference type="InterPro" id="IPR017871">
    <property type="entry name" value="ABC_transporter-like_CS"/>
</dbReference>
<dbReference type="Pfam" id="PF00005">
    <property type="entry name" value="ABC_tran"/>
    <property type="match status" value="1"/>
</dbReference>
<dbReference type="GO" id="GO:0005524">
    <property type="term" value="F:ATP binding"/>
    <property type="evidence" value="ECO:0007669"/>
    <property type="project" value="UniProtKB-KW"/>
</dbReference>
<reference evidence="7" key="1">
    <citation type="submission" date="2020-10" db="EMBL/GenBank/DDBJ databases">
        <title>Paenihalocynthiibacter styelae gen. nov., sp. nov., isolated from stalked sea squirt Styela clava.</title>
        <authorList>
            <person name="Kim Y.-O."/>
            <person name="Yoon J.-H."/>
        </authorList>
    </citation>
    <scope>NUCLEOTIDE SEQUENCE</scope>
    <source>
        <strain evidence="7">MYP1-1</strain>
    </source>
</reference>
<evidence type="ECO:0000256" key="4">
    <source>
        <dbReference type="ARBA" id="ARBA00022967"/>
    </source>
</evidence>
<dbReference type="Gene3D" id="3.40.50.300">
    <property type="entry name" value="P-loop containing nucleotide triphosphate hydrolases"/>
    <property type="match status" value="1"/>
</dbReference>
<protein>
    <submittedName>
        <fullName evidence="7">Heme ABC transporter ATP-binding protein</fullName>
    </submittedName>
</protein>
<evidence type="ECO:0000313" key="8">
    <source>
        <dbReference type="Proteomes" id="UP000640583"/>
    </source>
</evidence>
<dbReference type="SUPFAM" id="SSF52540">
    <property type="entry name" value="P-loop containing nucleoside triphosphate hydrolases"/>
    <property type="match status" value="1"/>
</dbReference>
<dbReference type="EMBL" id="JADCKQ010000010">
    <property type="protein sequence ID" value="MBI1494651.1"/>
    <property type="molecule type" value="Genomic_DNA"/>
</dbReference>